<comment type="pathway">
    <text evidence="2">Protein modification; protein ubiquitination.</text>
</comment>
<dbReference type="InterPro" id="IPR006845">
    <property type="entry name" value="Pex_N"/>
</dbReference>
<keyword evidence="7" id="KW-0479">Metal-binding</keyword>
<evidence type="ECO:0000256" key="15">
    <source>
        <dbReference type="SAM" id="MobiDB-lite"/>
    </source>
</evidence>
<keyword evidence="8" id="KW-0863">Zinc-finger</keyword>
<evidence type="ECO:0000256" key="2">
    <source>
        <dbReference type="ARBA" id="ARBA00004906"/>
    </source>
</evidence>
<comment type="similarity">
    <text evidence="3">Belongs to the pex2/pex10/pex12 family.</text>
</comment>
<dbReference type="Pfam" id="PF04757">
    <property type="entry name" value="Pex2_Pex12"/>
    <property type="match status" value="1"/>
</dbReference>
<comment type="subcellular location">
    <subcellularLocation>
        <location evidence="1">Peroxisome membrane</location>
        <topology evidence="1">Multi-pass membrane protein</topology>
    </subcellularLocation>
</comment>
<keyword evidence="10" id="KW-0862">Zinc</keyword>
<feature type="region of interest" description="Disordered" evidence="15">
    <location>
        <begin position="382"/>
        <end position="433"/>
    </location>
</feature>
<feature type="domain" description="Pex N-terminal" evidence="16">
    <location>
        <begin position="34"/>
        <end position="225"/>
    </location>
</feature>
<evidence type="ECO:0000256" key="3">
    <source>
        <dbReference type="ARBA" id="ARBA00008704"/>
    </source>
</evidence>
<keyword evidence="12" id="KW-1133">Transmembrane helix</keyword>
<dbReference type="OrthoDB" id="1701437at2759"/>
<keyword evidence="14" id="KW-0576">Peroxisome</keyword>
<dbReference type="AlphaFoldDB" id="A0A427XL86"/>
<keyword evidence="18" id="KW-1185">Reference proteome</keyword>
<dbReference type="Proteomes" id="UP000279236">
    <property type="component" value="Unassembled WGS sequence"/>
</dbReference>
<keyword evidence="9" id="KW-0833">Ubl conjugation pathway</keyword>
<keyword evidence="6" id="KW-0812">Transmembrane</keyword>
<evidence type="ECO:0000313" key="17">
    <source>
        <dbReference type="EMBL" id="RSH79635.1"/>
    </source>
</evidence>
<gene>
    <name evidence="17" type="primary">PEX2</name>
    <name evidence="17" type="ORF">EHS24_009287</name>
</gene>
<dbReference type="InterPro" id="IPR025654">
    <property type="entry name" value="PEX2/10"/>
</dbReference>
<dbReference type="PANTHER" id="PTHR23350">
    <property type="entry name" value="PEROXISOME ASSEMBLY PROTEIN 10"/>
    <property type="match status" value="1"/>
</dbReference>
<feature type="compositionally biased region" description="Polar residues" evidence="15">
    <location>
        <begin position="421"/>
        <end position="433"/>
    </location>
</feature>
<organism evidence="17 18">
    <name type="scientific">Apiotrichum porosum</name>
    <dbReference type="NCBI Taxonomy" id="105984"/>
    <lineage>
        <taxon>Eukaryota</taxon>
        <taxon>Fungi</taxon>
        <taxon>Dikarya</taxon>
        <taxon>Basidiomycota</taxon>
        <taxon>Agaricomycotina</taxon>
        <taxon>Tremellomycetes</taxon>
        <taxon>Trichosporonales</taxon>
        <taxon>Trichosporonaceae</taxon>
        <taxon>Apiotrichum</taxon>
    </lineage>
</organism>
<evidence type="ECO:0000313" key="18">
    <source>
        <dbReference type="Proteomes" id="UP000279236"/>
    </source>
</evidence>
<keyword evidence="5" id="KW-0808">Transferase</keyword>
<evidence type="ECO:0000256" key="4">
    <source>
        <dbReference type="ARBA" id="ARBA00022448"/>
    </source>
</evidence>
<protein>
    <submittedName>
        <fullName evidence="17">Peroxisome assembly protein (Peroxin-2)</fullName>
    </submittedName>
</protein>
<evidence type="ECO:0000256" key="14">
    <source>
        <dbReference type="ARBA" id="ARBA00023140"/>
    </source>
</evidence>
<evidence type="ECO:0000256" key="11">
    <source>
        <dbReference type="ARBA" id="ARBA00022927"/>
    </source>
</evidence>
<dbReference type="GO" id="GO:0016567">
    <property type="term" value="P:protein ubiquitination"/>
    <property type="evidence" value="ECO:0007669"/>
    <property type="project" value="UniProtKB-ARBA"/>
</dbReference>
<dbReference type="STRING" id="105984.A0A427XL86"/>
<evidence type="ECO:0000256" key="8">
    <source>
        <dbReference type="ARBA" id="ARBA00022771"/>
    </source>
</evidence>
<evidence type="ECO:0000256" key="12">
    <source>
        <dbReference type="ARBA" id="ARBA00022989"/>
    </source>
</evidence>
<feature type="compositionally biased region" description="Basic and acidic residues" evidence="15">
    <location>
        <begin position="408"/>
        <end position="420"/>
    </location>
</feature>
<evidence type="ECO:0000259" key="16">
    <source>
        <dbReference type="Pfam" id="PF04757"/>
    </source>
</evidence>
<dbReference type="GO" id="GO:0016740">
    <property type="term" value="F:transferase activity"/>
    <property type="evidence" value="ECO:0007669"/>
    <property type="project" value="UniProtKB-KW"/>
</dbReference>
<keyword evidence="11" id="KW-0653">Protein transport</keyword>
<evidence type="ECO:0000256" key="7">
    <source>
        <dbReference type="ARBA" id="ARBA00022723"/>
    </source>
</evidence>
<dbReference type="GO" id="GO:0008270">
    <property type="term" value="F:zinc ion binding"/>
    <property type="evidence" value="ECO:0007669"/>
    <property type="project" value="UniProtKB-KW"/>
</dbReference>
<evidence type="ECO:0000256" key="5">
    <source>
        <dbReference type="ARBA" id="ARBA00022679"/>
    </source>
</evidence>
<dbReference type="GeneID" id="39593830"/>
<evidence type="ECO:0000256" key="13">
    <source>
        <dbReference type="ARBA" id="ARBA00023136"/>
    </source>
</evidence>
<evidence type="ECO:0000256" key="6">
    <source>
        <dbReference type="ARBA" id="ARBA00022692"/>
    </source>
</evidence>
<keyword evidence="4" id="KW-0813">Transport</keyword>
<comment type="caution">
    <text evidence="17">The sequence shown here is derived from an EMBL/GenBank/DDBJ whole genome shotgun (WGS) entry which is preliminary data.</text>
</comment>
<keyword evidence="13" id="KW-0472">Membrane</keyword>
<dbReference type="RefSeq" id="XP_028474744.1">
    <property type="nucleotide sequence ID" value="XM_028624576.1"/>
</dbReference>
<name>A0A427XL86_9TREE</name>
<dbReference type="PANTHER" id="PTHR23350:SF4">
    <property type="entry name" value="PEROXISOME BIOGENESIS FACTOR 2"/>
    <property type="match status" value="1"/>
</dbReference>
<reference evidence="17 18" key="1">
    <citation type="submission" date="2018-11" db="EMBL/GenBank/DDBJ databases">
        <title>Genome sequence of Apiotrichum porosum DSM 27194.</title>
        <authorList>
            <person name="Aliyu H."/>
            <person name="Gorte O."/>
            <person name="Ochsenreither K."/>
        </authorList>
    </citation>
    <scope>NUCLEOTIDE SEQUENCE [LARGE SCALE GENOMIC DNA]</scope>
    <source>
        <strain evidence="17 18">DSM 27194</strain>
    </source>
</reference>
<dbReference type="GO" id="GO:0005778">
    <property type="term" value="C:peroxisomal membrane"/>
    <property type="evidence" value="ECO:0007669"/>
    <property type="project" value="UniProtKB-SubCell"/>
</dbReference>
<evidence type="ECO:0000256" key="10">
    <source>
        <dbReference type="ARBA" id="ARBA00022833"/>
    </source>
</evidence>
<dbReference type="GO" id="GO:0016562">
    <property type="term" value="P:protein import into peroxisome matrix, receptor recycling"/>
    <property type="evidence" value="ECO:0007669"/>
    <property type="project" value="UniProtKB-ARBA"/>
</dbReference>
<evidence type="ECO:0000256" key="9">
    <source>
        <dbReference type="ARBA" id="ARBA00022786"/>
    </source>
</evidence>
<evidence type="ECO:0000256" key="1">
    <source>
        <dbReference type="ARBA" id="ARBA00004585"/>
    </source>
</evidence>
<proteinExistence type="inferred from homology"/>
<dbReference type="EMBL" id="RSCE01000009">
    <property type="protein sequence ID" value="RSH79635.1"/>
    <property type="molecule type" value="Genomic_DNA"/>
</dbReference>
<accession>A0A427XL86</accession>
<sequence length="433" mass="47126">MSTEAGPSVPTPLRRAYEPRAPLVNQVDADSLDDGIAQMLGEGVERAIHRWRPSLAPDFRPEIELLLKLLCFGVGVLGPSIASPGAALQNLRLASSRRAGRPTRSSLLLYLVLHPPLLPRYLLTRARSTALSRQWPDLPAHDRRRKLWNLLVRIENAARAWELAGWAWFLWDGKYPSLLMRILGLRLVPSAPRLARMVSYEYMNRQLVWGVMTEFLLFAIPRIPTLPSAINPATVVAPVTAFLRQPTTIDYQALSDAHAVSSAARKAGAPAPAAAHAGALAGIPASTCPVCFLRRTSASVALPGTDIELPQLDVAAGEEEQGDHDERIFVPAVTDCWGECKYCYYCIADELAQHAQRDAKSEDKWTCLRCGGGVTRAKRLGAAPGALQQPSESETESSSDVDSGGIESSHDSGIDSETERLGQSWQDVGLDSS</sequence>